<dbReference type="RefSeq" id="WP_004381681.1">
    <property type="nucleotide sequence ID" value="NZ_GG698712.1"/>
</dbReference>
<dbReference type="PANTHER" id="PTHR46652">
    <property type="entry name" value="LEUCINE-RICH REPEAT AND IQ DOMAIN-CONTAINING PROTEIN 1-RELATED"/>
    <property type="match status" value="1"/>
</dbReference>
<protein>
    <submittedName>
        <fullName evidence="3">Leucine Rich Repeat protein</fullName>
    </submittedName>
</protein>
<evidence type="ECO:0000256" key="2">
    <source>
        <dbReference type="ARBA" id="ARBA00022737"/>
    </source>
</evidence>
<evidence type="ECO:0000313" key="3">
    <source>
        <dbReference type="EMBL" id="EEX20030.1"/>
    </source>
</evidence>
<dbReference type="Proteomes" id="UP000003327">
    <property type="component" value="Unassembled WGS sequence"/>
</dbReference>
<dbReference type="PROSITE" id="PS51450">
    <property type="entry name" value="LRR"/>
    <property type="match status" value="1"/>
</dbReference>
<reference evidence="3 4" key="1">
    <citation type="submission" date="2009-09" db="EMBL/GenBank/DDBJ databases">
        <authorList>
            <person name="Weinstock G."/>
            <person name="Sodergren E."/>
            <person name="Clifton S."/>
            <person name="Fulton L."/>
            <person name="Fulton B."/>
            <person name="Courtney L."/>
            <person name="Fronick C."/>
            <person name="Harrison M."/>
            <person name="Strong C."/>
            <person name="Farmer C."/>
            <person name="Delahaunty K."/>
            <person name="Markovic C."/>
            <person name="Hall O."/>
            <person name="Minx P."/>
            <person name="Tomlinson C."/>
            <person name="Mitreva M."/>
            <person name="Nelson J."/>
            <person name="Hou S."/>
            <person name="Wollam A."/>
            <person name="Pepin K.H."/>
            <person name="Johnson M."/>
            <person name="Bhonagiri V."/>
            <person name="Nash W.E."/>
            <person name="Warren W."/>
            <person name="Chinwalla A."/>
            <person name="Mardis E.R."/>
            <person name="Wilson R.K."/>
        </authorList>
    </citation>
    <scope>NUCLEOTIDE SEQUENCE [LARGE SCALE GENOMIC DNA]</scope>
    <source>
        <strain evidence="3 4">F0319</strain>
    </source>
</reference>
<dbReference type="SUPFAM" id="SSF52058">
    <property type="entry name" value="L domain-like"/>
    <property type="match status" value="3"/>
</dbReference>
<evidence type="ECO:0000256" key="1">
    <source>
        <dbReference type="ARBA" id="ARBA00022614"/>
    </source>
</evidence>
<name>C9MKH0_9BACT</name>
<keyword evidence="2" id="KW-0677">Repeat</keyword>
<organism evidence="3 4">
    <name type="scientific">Prevotella veroralis F0319</name>
    <dbReference type="NCBI Taxonomy" id="649761"/>
    <lineage>
        <taxon>Bacteria</taxon>
        <taxon>Pseudomonadati</taxon>
        <taxon>Bacteroidota</taxon>
        <taxon>Bacteroidia</taxon>
        <taxon>Bacteroidales</taxon>
        <taxon>Prevotellaceae</taxon>
        <taxon>Prevotella</taxon>
    </lineage>
</organism>
<dbReference type="STRING" id="649761.HMPREF0973_00090"/>
<dbReference type="InterPro" id="IPR032675">
    <property type="entry name" value="LRR_dom_sf"/>
</dbReference>
<dbReference type="AlphaFoldDB" id="C9MKH0"/>
<accession>C9MKH0</accession>
<dbReference type="PANTHER" id="PTHR46652:SF3">
    <property type="entry name" value="LEUCINE-RICH REPEAT-CONTAINING PROTEIN 9"/>
    <property type="match status" value="1"/>
</dbReference>
<dbReference type="eggNOG" id="COG4886">
    <property type="taxonomic scope" value="Bacteria"/>
</dbReference>
<dbReference type="InterPro" id="IPR050836">
    <property type="entry name" value="SDS22/Internalin_LRR"/>
</dbReference>
<dbReference type="EMBL" id="ACVA01000003">
    <property type="protein sequence ID" value="EEX20030.1"/>
    <property type="molecule type" value="Genomic_DNA"/>
</dbReference>
<dbReference type="HOGENOM" id="CLU_267147_0_0_10"/>
<gene>
    <name evidence="3" type="ORF">HMPREF0973_00090</name>
</gene>
<sequence length="1248" mass="137834">MDMNKKFTYLSSFLIGLVVMLLSPLVVHAQEGEPIISFHTNVYAKAKSAGTTPMVYLSLGATESTTLSVDGGNGEEEAEIGIASLTTTEQGEVAVKGSPVSVQVDDKGWVKIYGDASKIDYFNASGQEIDQIKFSDQLGLKILNLEHNSLQALNIDKLQKLQVIYLEDNPFTAATPLMIGRLPNLQVLEVTQIGHISPSFTLKNFPKLVSFDAYHTLSLTSCDPTGCENLRRLSLDMTSVSSVNLSKNPLLEVLNISDSRIKNLDLSRSGKIKQLYASHSSGSVNTDIKFDNIDVTRCPLLTIFYCDGNNLTNLNLTRNPELFTFSCARNKLRSLDLTKNTKLYSVNVRYNYLDFVTLPQPKNWFEYYHEQNDLEVNPTYSVGSVVDLSSRVNRPNSTTNGVLYRVPKDDPTKPEKLSGEYYDYNNGKLTLKRAVEGEVFIQYENSVLKDYSLRTANFRVKTTAEFGQDDKAFSFVTGNAQGSAIKMAIGVKDATAAAPVKVKIDFGDGTKVERTIVDELPTAVNVTGTLTGSNVVTVYVPQDKQITALGTDGVKMSKIDLDNLPQLRHLALIHADLDSVGLGYNNKLETLDLSYNNMRKVSLKGPSTYFDKSILTDINLSHNKLETIEYNNITVVRHLDVSYNNLVKLGVNNADNLRSFDASHNQFNTMLLNHSELLENLNISYNQLSKFYVPANAPLKTLDIRGNFFTLATMPDYLGLGQGKFLYAPQNPLEISTASPGIDLSEQYVTKNGKVTQFVWKKLNNQALIEGTDYTINKGSSKFKNTSTGRIYCEMTHEAYPDFKGVNVFKTTSTTPIPMPTNVLAEFTTVNQTDSVELSLASPVAGTSVYFEWSGDNNVYQYTLKNTYTRFRAKSKEGARVRVLVANPTDELSVFSVSNVQMENADLSKLGRTHAITLSNTGLESVKLPADGQYITQLNLSGNKLANFDVSKYPNLSFLTLADNKITSIDLSSAKKLELAMISNNSLTSIVLDNPILWNLDLSVNKLESIDVSKLPKLQQLFLASNRLTAVSVPYTQNPELQILNLVGNRLRFSTMPPANEKVTKGLSKKQRYNRYSYNLQDPIKVECVNGKVDLSSEVTAGGEPTTFRWFVGKIQVRDGELDGEELELNESYTLENGVTTLKLDKAINNLVCVMTNPAFPKAVLSTDYVKFTPTGIDAVKTNEDVKIQFVAGGINIVGGENSPVAVYSIDGKTIYRAKVATADLHISLAPGTYVVRVGNKATKICLK</sequence>
<evidence type="ECO:0000313" key="4">
    <source>
        <dbReference type="Proteomes" id="UP000003327"/>
    </source>
</evidence>
<comment type="caution">
    <text evidence="3">The sequence shown here is derived from an EMBL/GenBank/DDBJ whole genome shotgun (WGS) entry which is preliminary data.</text>
</comment>
<dbReference type="Gene3D" id="3.80.10.10">
    <property type="entry name" value="Ribonuclease Inhibitor"/>
    <property type="match status" value="4"/>
</dbReference>
<dbReference type="InterPro" id="IPR001611">
    <property type="entry name" value="Leu-rich_rpt"/>
</dbReference>
<keyword evidence="1" id="KW-0433">Leucine-rich repeat</keyword>
<proteinExistence type="predicted"/>
<keyword evidence="4" id="KW-1185">Reference proteome</keyword>